<dbReference type="InterPro" id="IPR000566">
    <property type="entry name" value="Lipocln_cytosolic_FA-bd_dom"/>
</dbReference>
<feature type="lipid moiety-binding region" description="N-palmitoyl cysteine" evidence="3">
    <location>
        <position position="45"/>
    </location>
</feature>
<gene>
    <name evidence="5" type="ordered locus">DSC_06305</name>
</gene>
<dbReference type="PANTHER" id="PTHR10612">
    <property type="entry name" value="APOLIPOPROTEIN D"/>
    <property type="match status" value="1"/>
</dbReference>
<dbReference type="GO" id="GO:0006950">
    <property type="term" value="P:response to stress"/>
    <property type="evidence" value="ECO:0007669"/>
    <property type="project" value="UniProtKB-ARBA"/>
</dbReference>
<sequence>MHGSTGQALAGSQSISIKLVAGSETPDSSMRLPVGLLVLLLVAPCTPSLAAQPVSSVPALDVSRYAGQWHEIARLPNRFQKDCARDITASYTLRRDGHLGVRNACIDKDGQAIVADGEARPVKGHPGQLEVRFAPRWLAWLPLVWADYWVIDLDPDYTWAVVGEPGRDYFWILAREPSMDRALFEGLKLRATQMGYELSGLVVTAPLR</sequence>
<dbReference type="PROSITE" id="PS00213">
    <property type="entry name" value="LIPOCALIN"/>
    <property type="match status" value="1"/>
</dbReference>
<evidence type="ECO:0000259" key="4">
    <source>
        <dbReference type="Pfam" id="PF08212"/>
    </source>
</evidence>
<dbReference type="eggNOG" id="COG3040">
    <property type="taxonomic scope" value="Bacteria"/>
</dbReference>
<dbReference type="Gene3D" id="2.40.128.20">
    <property type="match status" value="1"/>
</dbReference>
<evidence type="ECO:0000256" key="2">
    <source>
        <dbReference type="PIRNR" id="PIRNR036893"/>
    </source>
</evidence>
<name>G7URN4_PSEUP</name>
<dbReference type="InterPro" id="IPR047202">
    <property type="entry name" value="Lipocalin_Blc-like_dom"/>
</dbReference>
<keyword evidence="3" id="KW-0564">Palmitate</keyword>
<dbReference type="Pfam" id="PF08212">
    <property type="entry name" value="Lipocalin_2"/>
    <property type="match status" value="1"/>
</dbReference>
<comment type="subcellular location">
    <subcellularLocation>
        <location evidence="2">Cell outer membrane</location>
    </subcellularLocation>
</comment>
<dbReference type="SUPFAM" id="SSF50814">
    <property type="entry name" value="Lipocalins"/>
    <property type="match status" value="1"/>
</dbReference>
<feature type="lipid moiety-binding region" description="S-diacylglycerol cysteine" evidence="3">
    <location>
        <position position="45"/>
    </location>
</feature>
<dbReference type="CDD" id="cd19438">
    <property type="entry name" value="lipocalin_Blc-like"/>
    <property type="match status" value="1"/>
</dbReference>
<evidence type="ECO:0000313" key="5">
    <source>
        <dbReference type="EMBL" id="AER55912.1"/>
    </source>
</evidence>
<keyword evidence="2" id="KW-0472">Membrane</keyword>
<proteinExistence type="inferred from homology"/>
<dbReference type="EMBL" id="CP003093">
    <property type="protein sequence ID" value="AER55912.1"/>
    <property type="molecule type" value="Genomic_DNA"/>
</dbReference>
<dbReference type="PANTHER" id="PTHR10612:SF34">
    <property type="entry name" value="APOLIPOPROTEIN D"/>
    <property type="match status" value="1"/>
</dbReference>
<feature type="domain" description="Lipocalin/cytosolic fatty-acid binding" evidence="4">
    <location>
        <begin position="60"/>
        <end position="205"/>
    </location>
</feature>
<dbReference type="Proteomes" id="UP000005870">
    <property type="component" value="Chromosome"/>
</dbReference>
<dbReference type="InterPro" id="IPR002446">
    <property type="entry name" value="Lipocalin_bac"/>
</dbReference>
<dbReference type="AlphaFoldDB" id="G7URN4"/>
<accession>G7URN4</accession>
<keyword evidence="6" id="KW-1185">Reference proteome</keyword>
<keyword evidence="2 3" id="KW-0449">Lipoprotein</keyword>
<evidence type="ECO:0000313" key="6">
    <source>
        <dbReference type="Proteomes" id="UP000005870"/>
    </source>
</evidence>
<dbReference type="GO" id="GO:0008289">
    <property type="term" value="F:lipid binding"/>
    <property type="evidence" value="ECO:0007669"/>
    <property type="project" value="UniProtKB-UniRule"/>
</dbReference>
<comment type="subunit">
    <text evidence="2">Homodimer.</text>
</comment>
<dbReference type="KEGG" id="psd:DSC_06305"/>
<dbReference type="HOGENOM" id="CLU_068449_3_1_6"/>
<dbReference type="InterPro" id="IPR012674">
    <property type="entry name" value="Calycin"/>
</dbReference>
<dbReference type="InterPro" id="IPR022271">
    <property type="entry name" value="Lipocalin_ApoD"/>
</dbReference>
<dbReference type="GO" id="GO:0009279">
    <property type="term" value="C:cell outer membrane"/>
    <property type="evidence" value="ECO:0007669"/>
    <property type="project" value="UniProtKB-SubCell"/>
</dbReference>
<dbReference type="PIRSF" id="PIRSF036893">
    <property type="entry name" value="Lipocalin_ApoD"/>
    <property type="match status" value="1"/>
</dbReference>
<comment type="function">
    <text evidence="2">Involved in the storage or transport of lipids necessary for membrane maintenance under stressful conditions. Displays a binding preference for lysophospholipids.</text>
</comment>
<organism evidence="5 6">
    <name type="scientific">Pseudoxanthomonas spadix (strain BD-a59)</name>
    <dbReference type="NCBI Taxonomy" id="1045855"/>
    <lineage>
        <taxon>Bacteria</taxon>
        <taxon>Pseudomonadati</taxon>
        <taxon>Pseudomonadota</taxon>
        <taxon>Gammaproteobacteria</taxon>
        <taxon>Lysobacterales</taxon>
        <taxon>Lysobacteraceae</taxon>
        <taxon>Pseudoxanthomonas</taxon>
    </lineage>
</organism>
<keyword evidence="2" id="KW-0998">Cell outer membrane</keyword>
<reference evidence="5 6" key="1">
    <citation type="journal article" date="2012" name="J. Bacteriol.">
        <title>Complete Genome Sequence of the BTEX-Degrading Bacterium Pseudoxanthomonas spadix BD-a59.</title>
        <authorList>
            <person name="Lee S.H."/>
            <person name="Jin H.M."/>
            <person name="Lee H.J."/>
            <person name="Kim J.M."/>
            <person name="Jeon C.O."/>
        </authorList>
    </citation>
    <scope>NUCLEOTIDE SEQUENCE [LARGE SCALE GENOMIC DNA]</scope>
    <source>
        <strain evidence="5 6">BD-a59</strain>
    </source>
</reference>
<comment type="similarity">
    <text evidence="1 2">Belongs to the calycin superfamily. Lipocalin family.</text>
</comment>
<evidence type="ECO:0000256" key="3">
    <source>
        <dbReference type="PIRSR" id="PIRSR036893-52"/>
    </source>
</evidence>
<dbReference type="InterPro" id="IPR022272">
    <property type="entry name" value="Lipocalin_CS"/>
</dbReference>
<dbReference type="STRING" id="1045855.DSC_06305"/>
<keyword evidence="2" id="KW-0446">Lipid-binding</keyword>
<dbReference type="PRINTS" id="PR01171">
    <property type="entry name" value="BCTLIPOCALIN"/>
</dbReference>
<evidence type="ECO:0000256" key="1">
    <source>
        <dbReference type="ARBA" id="ARBA00006889"/>
    </source>
</evidence>
<protein>
    <recommendedName>
        <fullName evidence="2">Outer membrane lipoprotein Blc</fullName>
    </recommendedName>
</protein>